<organism evidence="2 3">
    <name type="scientific">Drosophila virilis</name>
    <name type="common">Fruit fly</name>
    <dbReference type="NCBI Taxonomy" id="7244"/>
    <lineage>
        <taxon>Eukaryota</taxon>
        <taxon>Metazoa</taxon>
        <taxon>Ecdysozoa</taxon>
        <taxon>Arthropoda</taxon>
        <taxon>Hexapoda</taxon>
        <taxon>Insecta</taxon>
        <taxon>Pterygota</taxon>
        <taxon>Neoptera</taxon>
        <taxon>Endopterygota</taxon>
        <taxon>Diptera</taxon>
        <taxon>Brachycera</taxon>
        <taxon>Muscomorpha</taxon>
        <taxon>Ephydroidea</taxon>
        <taxon>Drosophilidae</taxon>
        <taxon>Drosophila</taxon>
    </lineage>
</organism>
<sequence>MCIAKFSKGSFEAEIIDSREDREILDQQCQELNKDLLEAATKLNESEATTNDDKSEEPLTAYKSNTDTTNKSNLGQFEAFDDPIEDSESDYSEQRSENDFSISDDDIVEKSKKKESAQIDHHLEKP</sequence>
<gene>
    <name evidence="2" type="primary">Dvir\GJ26325</name>
    <name evidence="2" type="ORF">Dvir_GJ26325</name>
</gene>
<dbReference type="Proteomes" id="UP000008792">
    <property type="component" value="Unassembled WGS sequence"/>
</dbReference>
<dbReference type="InParanoid" id="A0A0Q9WE00"/>
<dbReference type="AlphaFoldDB" id="A0A0Q9WE00"/>
<feature type="compositionally biased region" description="Basic and acidic residues" evidence="1">
    <location>
        <begin position="108"/>
        <end position="126"/>
    </location>
</feature>
<dbReference type="EMBL" id="CH940668">
    <property type="protein sequence ID" value="KRF82530.1"/>
    <property type="molecule type" value="Genomic_DNA"/>
</dbReference>
<accession>A0A0Q9WE00</accession>
<proteinExistence type="predicted"/>
<name>A0A0Q9WE00_DROVI</name>
<reference evidence="2 3" key="1">
    <citation type="journal article" date="2007" name="Nature">
        <title>Evolution of genes and genomes on the Drosophila phylogeny.</title>
        <authorList>
            <consortium name="Drosophila 12 Genomes Consortium"/>
            <person name="Clark A.G."/>
            <person name="Eisen M.B."/>
            <person name="Smith D.R."/>
            <person name="Bergman C.M."/>
            <person name="Oliver B."/>
            <person name="Markow T.A."/>
            <person name="Kaufman T.C."/>
            <person name="Kellis M."/>
            <person name="Gelbart W."/>
            <person name="Iyer V.N."/>
            <person name="Pollard D.A."/>
            <person name="Sackton T.B."/>
            <person name="Larracuente A.M."/>
            <person name="Singh N.D."/>
            <person name="Abad J.P."/>
            <person name="Abt D.N."/>
            <person name="Adryan B."/>
            <person name="Aguade M."/>
            <person name="Akashi H."/>
            <person name="Anderson W.W."/>
            <person name="Aquadro C.F."/>
            <person name="Ardell D.H."/>
            <person name="Arguello R."/>
            <person name="Artieri C.G."/>
            <person name="Barbash D.A."/>
            <person name="Barker D."/>
            <person name="Barsanti P."/>
            <person name="Batterham P."/>
            <person name="Batzoglou S."/>
            <person name="Begun D."/>
            <person name="Bhutkar A."/>
            <person name="Blanco E."/>
            <person name="Bosak S.A."/>
            <person name="Bradley R.K."/>
            <person name="Brand A.D."/>
            <person name="Brent M.R."/>
            <person name="Brooks A.N."/>
            <person name="Brown R.H."/>
            <person name="Butlin R.K."/>
            <person name="Caggese C."/>
            <person name="Calvi B.R."/>
            <person name="Bernardo de Carvalho A."/>
            <person name="Caspi A."/>
            <person name="Castrezana S."/>
            <person name="Celniker S.E."/>
            <person name="Chang J.L."/>
            <person name="Chapple C."/>
            <person name="Chatterji S."/>
            <person name="Chinwalla A."/>
            <person name="Civetta A."/>
            <person name="Clifton S.W."/>
            <person name="Comeron J.M."/>
            <person name="Costello J.C."/>
            <person name="Coyne J.A."/>
            <person name="Daub J."/>
            <person name="David R.G."/>
            <person name="Delcher A.L."/>
            <person name="Delehaunty K."/>
            <person name="Do C.B."/>
            <person name="Ebling H."/>
            <person name="Edwards K."/>
            <person name="Eickbush T."/>
            <person name="Evans J.D."/>
            <person name="Filipski A."/>
            <person name="Findeiss S."/>
            <person name="Freyhult E."/>
            <person name="Fulton L."/>
            <person name="Fulton R."/>
            <person name="Garcia A.C."/>
            <person name="Gardiner A."/>
            <person name="Garfield D.A."/>
            <person name="Garvin B.E."/>
            <person name="Gibson G."/>
            <person name="Gilbert D."/>
            <person name="Gnerre S."/>
            <person name="Godfrey J."/>
            <person name="Good R."/>
            <person name="Gotea V."/>
            <person name="Gravely B."/>
            <person name="Greenberg A.J."/>
            <person name="Griffiths-Jones S."/>
            <person name="Gross S."/>
            <person name="Guigo R."/>
            <person name="Gustafson E.A."/>
            <person name="Haerty W."/>
            <person name="Hahn M.W."/>
            <person name="Halligan D.L."/>
            <person name="Halpern A.L."/>
            <person name="Halter G.M."/>
            <person name="Han M.V."/>
            <person name="Heger A."/>
            <person name="Hillier L."/>
            <person name="Hinrichs A.S."/>
            <person name="Holmes I."/>
            <person name="Hoskins R.A."/>
            <person name="Hubisz M.J."/>
            <person name="Hultmark D."/>
            <person name="Huntley M.A."/>
            <person name="Jaffe D.B."/>
            <person name="Jagadeeshan S."/>
            <person name="Jeck W.R."/>
            <person name="Johnson J."/>
            <person name="Jones C.D."/>
            <person name="Jordan W.C."/>
            <person name="Karpen G.H."/>
            <person name="Kataoka E."/>
            <person name="Keightley P.D."/>
            <person name="Kheradpour P."/>
            <person name="Kirkness E.F."/>
            <person name="Koerich L.B."/>
            <person name="Kristiansen K."/>
            <person name="Kudrna D."/>
            <person name="Kulathinal R.J."/>
            <person name="Kumar S."/>
            <person name="Kwok R."/>
            <person name="Lander E."/>
            <person name="Langley C.H."/>
            <person name="Lapoint R."/>
            <person name="Lazzaro B.P."/>
            <person name="Lee S.J."/>
            <person name="Levesque L."/>
            <person name="Li R."/>
            <person name="Lin C.F."/>
            <person name="Lin M.F."/>
            <person name="Lindblad-Toh K."/>
            <person name="Llopart A."/>
            <person name="Long M."/>
            <person name="Low L."/>
            <person name="Lozovsky E."/>
            <person name="Lu J."/>
            <person name="Luo M."/>
            <person name="Machado C.A."/>
            <person name="Makalowski W."/>
            <person name="Marzo M."/>
            <person name="Matsuda M."/>
            <person name="Matzkin L."/>
            <person name="McAllister B."/>
            <person name="McBride C.S."/>
            <person name="McKernan B."/>
            <person name="McKernan K."/>
            <person name="Mendez-Lago M."/>
            <person name="Minx P."/>
            <person name="Mollenhauer M.U."/>
            <person name="Montooth K."/>
            <person name="Mount S.M."/>
            <person name="Mu X."/>
            <person name="Myers E."/>
            <person name="Negre B."/>
            <person name="Newfeld S."/>
            <person name="Nielsen R."/>
            <person name="Noor M.A."/>
            <person name="O'Grady P."/>
            <person name="Pachter L."/>
            <person name="Papaceit M."/>
            <person name="Parisi M.J."/>
            <person name="Parisi M."/>
            <person name="Parts L."/>
            <person name="Pedersen J.S."/>
            <person name="Pesole G."/>
            <person name="Phillippy A.M."/>
            <person name="Ponting C.P."/>
            <person name="Pop M."/>
            <person name="Porcelli D."/>
            <person name="Powell J.R."/>
            <person name="Prohaska S."/>
            <person name="Pruitt K."/>
            <person name="Puig M."/>
            <person name="Quesneville H."/>
            <person name="Ram K.R."/>
            <person name="Rand D."/>
            <person name="Rasmussen M.D."/>
            <person name="Reed L.K."/>
            <person name="Reenan R."/>
            <person name="Reily A."/>
            <person name="Remington K.A."/>
            <person name="Rieger T.T."/>
            <person name="Ritchie M.G."/>
            <person name="Robin C."/>
            <person name="Rogers Y.H."/>
            <person name="Rohde C."/>
            <person name="Rozas J."/>
            <person name="Rubenfield M.J."/>
            <person name="Ruiz A."/>
            <person name="Russo S."/>
            <person name="Salzberg S.L."/>
            <person name="Sanchez-Gracia A."/>
            <person name="Saranga D.J."/>
            <person name="Sato H."/>
            <person name="Schaeffer S.W."/>
            <person name="Schatz M.C."/>
            <person name="Schlenke T."/>
            <person name="Schwartz R."/>
            <person name="Segarra C."/>
            <person name="Singh R.S."/>
            <person name="Sirot L."/>
            <person name="Sirota M."/>
            <person name="Sisneros N.B."/>
            <person name="Smith C.D."/>
            <person name="Smith T.F."/>
            <person name="Spieth J."/>
            <person name="Stage D.E."/>
            <person name="Stark A."/>
            <person name="Stephan W."/>
            <person name="Strausberg R.L."/>
            <person name="Strempel S."/>
            <person name="Sturgill D."/>
            <person name="Sutton G."/>
            <person name="Sutton G.G."/>
            <person name="Tao W."/>
            <person name="Teichmann S."/>
            <person name="Tobari Y.N."/>
            <person name="Tomimura Y."/>
            <person name="Tsolas J.M."/>
            <person name="Valente V.L."/>
            <person name="Venter E."/>
            <person name="Venter J.C."/>
            <person name="Vicario S."/>
            <person name="Vieira F.G."/>
            <person name="Vilella A.J."/>
            <person name="Villasante A."/>
            <person name="Walenz B."/>
            <person name="Wang J."/>
            <person name="Wasserman M."/>
            <person name="Watts T."/>
            <person name="Wilson D."/>
            <person name="Wilson R.K."/>
            <person name="Wing R.A."/>
            <person name="Wolfner M.F."/>
            <person name="Wong A."/>
            <person name="Wong G.K."/>
            <person name="Wu C.I."/>
            <person name="Wu G."/>
            <person name="Yamamoto D."/>
            <person name="Yang H.P."/>
            <person name="Yang S.P."/>
            <person name="Yorke J.A."/>
            <person name="Yoshida K."/>
            <person name="Zdobnov E."/>
            <person name="Zhang P."/>
            <person name="Zhang Y."/>
            <person name="Zimin A.V."/>
            <person name="Baldwin J."/>
            <person name="Abdouelleil A."/>
            <person name="Abdulkadir J."/>
            <person name="Abebe A."/>
            <person name="Abera B."/>
            <person name="Abreu J."/>
            <person name="Acer S.C."/>
            <person name="Aftuck L."/>
            <person name="Alexander A."/>
            <person name="An P."/>
            <person name="Anderson E."/>
            <person name="Anderson S."/>
            <person name="Arachi H."/>
            <person name="Azer M."/>
            <person name="Bachantsang P."/>
            <person name="Barry A."/>
            <person name="Bayul T."/>
            <person name="Berlin A."/>
            <person name="Bessette D."/>
            <person name="Bloom T."/>
            <person name="Blye J."/>
            <person name="Boguslavskiy L."/>
            <person name="Bonnet C."/>
            <person name="Boukhgalter B."/>
            <person name="Bourzgui I."/>
            <person name="Brown A."/>
            <person name="Cahill P."/>
            <person name="Channer S."/>
            <person name="Cheshatsang Y."/>
            <person name="Chuda L."/>
            <person name="Citroen M."/>
            <person name="Collymore A."/>
            <person name="Cooke P."/>
            <person name="Costello M."/>
            <person name="D'Aco K."/>
            <person name="Daza R."/>
            <person name="De Haan G."/>
            <person name="DeGray S."/>
            <person name="DeMaso C."/>
            <person name="Dhargay N."/>
            <person name="Dooley K."/>
            <person name="Dooley E."/>
            <person name="Doricent M."/>
            <person name="Dorje P."/>
            <person name="Dorjee K."/>
            <person name="Dupes A."/>
            <person name="Elong R."/>
            <person name="Falk J."/>
            <person name="Farina A."/>
            <person name="Faro S."/>
            <person name="Ferguson D."/>
            <person name="Fisher S."/>
            <person name="Foley C.D."/>
            <person name="Franke A."/>
            <person name="Friedrich D."/>
            <person name="Gadbois L."/>
            <person name="Gearin G."/>
            <person name="Gearin C.R."/>
            <person name="Giannoukos G."/>
            <person name="Goode T."/>
            <person name="Graham J."/>
            <person name="Grandbois E."/>
            <person name="Grewal S."/>
            <person name="Gyaltsen K."/>
            <person name="Hafez N."/>
            <person name="Hagos B."/>
            <person name="Hall J."/>
            <person name="Henson C."/>
            <person name="Hollinger A."/>
            <person name="Honan T."/>
            <person name="Huard M.D."/>
            <person name="Hughes L."/>
            <person name="Hurhula B."/>
            <person name="Husby M.E."/>
            <person name="Kamat A."/>
            <person name="Kanga B."/>
            <person name="Kashin S."/>
            <person name="Khazanovich D."/>
            <person name="Kisner P."/>
            <person name="Lance K."/>
            <person name="Lara M."/>
            <person name="Lee W."/>
            <person name="Lennon N."/>
            <person name="Letendre F."/>
            <person name="LeVine R."/>
            <person name="Lipovsky A."/>
            <person name="Liu X."/>
            <person name="Liu J."/>
            <person name="Liu S."/>
            <person name="Lokyitsang T."/>
            <person name="Lokyitsang Y."/>
            <person name="Lubonja R."/>
            <person name="Lui A."/>
            <person name="MacDonald P."/>
            <person name="Magnisalis V."/>
            <person name="Maru K."/>
            <person name="Matthews C."/>
            <person name="McCusker W."/>
            <person name="McDonough S."/>
            <person name="Mehta T."/>
            <person name="Meldrim J."/>
            <person name="Meneus L."/>
            <person name="Mihai O."/>
            <person name="Mihalev A."/>
            <person name="Mihova T."/>
            <person name="Mittelman R."/>
            <person name="Mlenga V."/>
            <person name="Montmayeur A."/>
            <person name="Mulrain L."/>
            <person name="Navidi A."/>
            <person name="Naylor J."/>
            <person name="Negash T."/>
            <person name="Nguyen T."/>
            <person name="Nguyen N."/>
            <person name="Nicol R."/>
            <person name="Norbu C."/>
            <person name="Norbu N."/>
            <person name="Novod N."/>
            <person name="O'Neill B."/>
            <person name="Osman S."/>
            <person name="Markiewicz E."/>
            <person name="Oyono O.L."/>
            <person name="Patti C."/>
            <person name="Phunkhang P."/>
            <person name="Pierre F."/>
            <person name="Priest M."/>
            <person name="Raghuraman S."/>
            <person name="Rege F."/>
            <person name="Reyes R."/>
            <person name="Rise C."/>
            <person name="Rogov P."/>
            <person name="Ross K."/>
            <person name="Ryan E."/>
            <person name="Settipalli S."/>
            <person name="Shea T."/>
            <person name="Sherpa N."/>
            <person name="Shi L."/>
            <person name="Shih D."/>
            <person name="Sparrow T."/>
            <person name="Spaulding J."/>
            <person name="Stalker J."/>
            <person name="Stange-Thomann N."/>
            <person name="Stavropoulos S."/>
            <person name="Stone C."/>
            <person name="Strader C."/>
            <person name="Tesfaye S."/>
            <person name="Thomson T."/>
            <person name="Thoulutsang Y."/>
            <person name="Thoulutsang D."/>
            <person name="Topham K."/>
            <person name="Topping I."/>
            <person name="Tsamla T."/>
            <person name="Vassiliev H."/>
            <person name="Vo A."/>
            <person name="Wangchuk T."/>
            <person name="Wangdi T."/>
            <person name="Weiand M."/>
            <person name="Wilkinson J."/>
            <person name="Wilson A."/>
            <person name="Yadav S."/>
            <person name="Young G."/>
            <person name="Yu Q."/>
            <person name="Zembek L."/>
            <person name="Zhong D."/>
            <person name="Zimmer A."/>
            <person name="Zwirko Z."/>
            <person name="Jaffe D.B."/>
            <person name="Alvarez P."/>
            <person name="Brockman W."/>
            <person name="Butler J."/>
            <person name="Chin C."/>
            <person name="Gnerre S."/>
            <person name="Grabherr M."/>
            <person name="Kleber M."/>
            <person name="Mauceli E."/>
            <person name="MacCallum I."/>
        </authorList>
    </citation>
    <scope>NUCLEOTIDE SEQUENCE [LARGE SCALE GENOMIC DNA]</scope>
    <source>
        <strain evidence="3">Tucson 15010-1051.87</strain>
    </source>
</reference>
<evidence type="ECO:0000313" key="3">
    <source>
        <dbReference type="Proteomes" id="UP000008792"/>
    </source>
</evidence>
<feature type="compositionally biased region" description="Acidic residues" evidence="1">
    <location>
        <begin position="79"/>
        <end position="91"/>
    </location>
</feature>
<feature type="region of interest" description="Disordered" evidence="1">
    <location>
        <begin position="43"/>
        <end position="126"/>
    </location>
</feature>
<evidence type="ECO:0000313" key="2">
    <source>
        <dbReference type="EMBL" id="KRF82530.1"/>
    </source>
</evidence>
<feature type="compositionally biased region" description="Polar residues" evidence="1">
    <location>
        <begin position="62"/>
        <end position="75"/>
    </location>
</feature>
<keyword evidence="3" id="KW-1185">Reference proteome</keyword>
<protein>
    <submittedName>
        <fullName evidence="2">Uncharacterized protein, isoform B</fullName>
    </submittedName>
</protein>
<evidence type="ECO:0000256" key="1">
    <source>
        <dbReference type="SAM" id="MobiDB-lite"/>
    </source>
</evidence>